<feature type="compositionally biased region" description="Low complexity" evidence="1">
    <location>
        <begin position="438"/>
        <end position="447"/>
    </location>
</feature>
<feature type="compositionally biased region" description="Polar residues" evidence="1">
    <location>
        <begin position="104"/>
        <end position="116"/>
    </location>
</feature>
<feature type="region of interest" description="Disordered" evidence="1">
    <location>
        <begin position="170"/>
        <end position="228"/>
    </location>
</feature>
<sequence length="681" mass="71845">MQLSPSASNSQRTSDGPATASGESIRRNPIRTTDAPAPNTADRTASVDPQSKPRSGSGAIPITMDVYQQLQQKRRLERQEQERLKQEQEQQEPQKDPSVRTTKDQSNAPQAPQQQDKAILPSLETVEQIASIVQATAPAIMPVFSQPQQVQMPGPDIASIIFGQAPPIASGTSSAKAGGATANGNAPVTHSQQRRTTGGAIPGSQSQTRTASPPTPVSGSSSGAQKNVNVKGQKAIHAIELIRIAGEILQLPPATIGTSLVYYHKYRAYLHQANKRGERDNEASKADEYLFATACLHLACKCTEVSRKVRDLVNVTYRVMNPSQPALSLSTKADDTPPSATQPPTSGSNSQQQQHTYPIAPPPTAATYWHIRDSLLTTELMLLRILQFDLDVSLPFSDVLRIYKGMGMVFSPTDEEAAQLYPYASNFDVFLPAVQQSQHPSPAASSPNKHGTPSSSSSSSSGLVLTSTAPHTGIHPTLSALVQISTTFCIDALCNSNIALNSSSRALAMGSIYLAIRSAGLELPLPFQEWCYAWGSTTIASSFGIQTGPGQGAGMGTSVGTGVSGVNGIMGLTGGTNNLFVLSPRLAGPVTAKNDNASFMDGVEMSGSGSGSNSSFAGANGLPTRDSVYSQTHSPVGHSQNSPTVQASLDGALDAAAAQQPVSIVDEVRRVVQELGSFYTR</sequence>
<feature type="region of interest" description="Disordered" evidence="1">
    <location>
        <begin position="326"/>
        <end position="359"/>
    </location>
</feature>
<feature type="compositionally biased region" description="Polar residues" evidence="1">
    <location>
        <begin position="338"/>
        <end position="355"/>
    </location>
</feature>
<dbReference type="Gene3D" id="1.10.472.10">
    <property type="entry name" value="Cyclin-like"/>
    <property type="match status" value="1"/>
</dbReference>
<name>A0A9P8D3E9_MORAP</name>
<organism evidence="2 3">
    <name type="scientific">Mortierella alpina</name>
    <name type="common">Oleaginous fungus</name>
    <name type="synonym">Mortierella renispora</name>
    <dbReference type="NCBI Taxonomy" id="64518"/>
    <lineage>
        <taxon>Eukaryota</taxon>
        <taxon>Fungi</taxon>
        <taxon>Fungi incertae sedis</taxon>
        <taxon>Mucoromycota</taxon>
        <taxon>Mortierellomycotina</taxon>
        <taxon>Mortierellomycetes</taxon>
        <taxon>Mortierellales</taxon>
        <taxon>Mortierellaceae</taxon>
        <taxon>Mortierella</taxon>
    </lineage>
</organism>
<dbReference type="GO" id="GO:0016538">
    <property type="term" value="F:cyclin-dependent protein serine/threonine kinase regulator activity"/>
    <property type="evidence" value="ECO:0007669"/>
    <property type="project" value="InterPro"/>
</dbReference>
<feature type="compositionally biased region" description="Polar residues" evidence="1">
    <location>
        <begin position="1"/>
        <end position="16"/>
    </location>
</feature>
<protein>
    <recommendedName>
        <fullName evidence="4">Cyclin-like protein</fullName>
    </recommendedName>
</protein>
<dbReference type="PANTHER" id="PTHR10026">
    <property type="entry name" value="CYCLIN"/>
    <property type="match status" value="1"/>
</dbReference>
<feature type="region of interest" description="Disordered" evidence="1">
    <location>
        <begin position="610"/>
        <end position="645"/>
    </location>
</feature>
<gene>
    <name evidence="2" type="ORF">KVV02_000206</name>
</gene>
<evidence type="ECO:0008006" key="4">
    <source>
        <dbReference type="Google" id="ProtNLM"/>
    </source>
</evidence>
<feature type="compositionally biased region" description="Polar residues" evidence="1">
    <location>
        <begin position="41"/>
        <end position="54"/>
    </location>
</feature>
<evidence type="ECO:0000256" key="1">
    <source>
        <dbReference type="SAM" id="MobiDB-lite"/>
    </source>
</evidence>
<dbReference type="InterPro" id="IPR048055">
    <property type="entry name" value="Cyclin-Q_first_cyclin_box"/>
</dbReference>
<dbReference type="CDD" id="cd20534">
    <property type="entry name" value="CYCLIN_CCNM_CCNQ_rpt1"/>
    <property type="match status" value="1"/>
</dbReference>
<feature type="compositionally biased region" description="Basic and acidic residues" evidence="1">
    <location>
        <begin position="77"/>
        <end position="103"/>
    </location>
</feature>
<dbReference type="Proteomes" id="UP000717515">
    <property type="component" value="Unassembled WGS sequence"/>
</dbReference>
<dbReference type="AlphaFoldDB" id="A0A9P8D3E9"/>
<feature type="region of interest" description="Disordered" evidence="1">
    <location>
        <begin position="438"/>
        <end position="464"/>
    </location>
</feature>
<feature type="region of interest" description="Disordered" evidence="1">
    <location>
        <begin position="1"/>
        <end position="116"/>
    </location>
</feature>
<evidence type="ECO:0000313" key="2">
    <source>
        <dbReference type="EMBL" id="KAG9327760.1"/>
    </source>
</evidence>
<dbReference type="InterPro" id="IPR036915">
    <property type="entry name" value="Cyclin-like_sf"/>
</dbReference>
<dbReference type="EMBL" id="JAIFTL010000001">
    <property type="protein sequence ID" value="KAG9327760.1"/>
    <property type="molecule type" value="Genomic_DNA"/>
</dbReference>
<accession>A0A9P8D3E9</accession>
<dbReference type="SUPFAM" id="SSF47954">
    <property type="entry name" value="Cyclin-like"/>
    <property type="match status" value="1"/>
</dbReference>
<proteinExistence type="predicted"/>
<evidence type="ECO:0000313" key="3">
    <source>
        <dbReference type="Proteomes" id="UP000717515"/>
    </source>
</evidence>
<dbReference type="InterPro" id="IPR043198">
    <property type="entry name" value="Cyclin/Ssn8"/>
</dbReference>
<dbReference type="GO" id="GO:0006357">
    <property type="term" value="P:regulation of transcription by RNA polymerase II"/>
    <property type="evidence" value="ECO:0007669"/>
    <property type="project" value="InterPro"/>
</dbReference>
<feature type="compositionally biased region" description="Low complexity" evidence="1">
    <location>
        <begin position="611"/>
        <end position="621"/>
    </location>
</feature>
<feature type="compositionally biased region" description="Polar residues" evidence="1">
    <location>
        <begin position="627"/>
        <end position="645"/>
    </location>
</feature>
<comment type="caution">
    <text evidence="2">The sequence shown here is derived from an EMBL/GenBank/DDBJ whole genome shotgun (WGS) entry which is preliminary data.</text>
</comment>
<feature type="compositionally biased region" description="Low complexity" evidence="1">
    <location>
        <begin position="170"/>
        <end position="186"/>
    </location>
</feature>
<reference evidence="2" key="1">
    <citation type="submission" date="2021-07" db="EMBL/GenBank/DDBJ databases">
        <title>Draft genome of Mortierella alpina, strain LL118, isolated from an aspen leaf litter sample.</title>
        <authorList>
            <person name="Yang S."/>
            <person name="Vinatzer B.A."/>
        </authorList>
    </citation>
    <scope>NUCLEOTIDE SEQUENCE</scope>
    <source>
        <strain evidence="2">LL118</strain>
    </source>
</reference>